<dbReference type="Proteomes" id="UP000198779">
    <property type="component" value="Unassembled WGS sequence"/>
</dbReference>
<keyword evidence="9" id="KW-1185">Reference proteome</keyword>
<dbReference type="Pfam" id="PF02518">
    <property type="entry name" value="HATPase_c"/>
    <property type="match status" value="1"/>
</dbReference>
<dbReference type="STRING" id="645274.SAMN04487901_105147"/>
<evidence type="ECO:0000313" key="8">
    <source>
        <dbReference type="EMBL" id="SDG56242.1"/>
    </source>
</evidence>
<accession>A0A1G7V8V3</accession>
<dbReference type="AlphaFoldDB" id="A0A1G7V8V3"/>
<keyword evidence="5" id="KW-0902">Two-component regulatory system</keyword>
<dbReference type="PANTHER" id="PTHR43711:SF26">
    <property type="entry name" value="SENSOR HISTIDINE KINASE RCSC"/>
    <property type="match status" value="1"/>
</dbReference>
<comment type="catalytic activity">
    <reaction evidence="1">
        <text>ATP + protein L-histidine = ADP + protein N-phospho-L-histidine.</text>
        <dbReference type="EC" id="2.7.13.3"/>
    </reaction>
</comment>
<dbReference type="SUPFAM" id="SSF55874">
    <property type="entry name" value="ATPase domain of HSP90 chaperone/DNA topoisomerase II/histidine kinase"/>
    <property type="match status" value="1"/>
</dbReference>
<dbReference type="PROSITE" id="PS51257">
    <property type="entry name" value="PROKAR_LIPOPROTEIN"/>
    <property type="match status" value="1"/>
</dbReference>
<keyword evidence="4 8" id="KW-0418">Kinase</keyword>
<feature type="transmembrane region" description="Helical" evidence="6">
    <location>
        <begin position="257"/>
        <end position="281"/>
    </location>
</feature>
<keyword evidence="6" id="KW-0812">Transmembrane</keyword>
<feature type="domain" description="Histidine kinase" evidence="7">
    <location>
        <begin position="328"/>
        <end position="499"/>
    </location>
</feature>
<dbReference type="EMBL" id="FNCQ01000005">
    <property type="protein sequence ID" value="SDG56242.1"/>
    <property type="molecule type" value="Genomic_DNA"/>
</dbReference>
<evidence type="ECO:0000256" key="6">
    <source>
        <dbReference type="SAM" id="Phobius"/>
    </source>
</evidence>
<protein>
    <recommendedName>
        <fullName evidence="2">histidine kinase</fullName>
        <ecNumber evidence="2">2.7.13.3</ecNumber>
    </recommendedName>
</protein>
<dbReference type="EC" id="2.7.13.3" evidence="2"/>
<sequence length="499" mass="56201">MENRRLFVLFISVFFGCVSLMAEKSELHQRAEAEAASHHVASARSLYIRAFEGYVAKGQMEDGVTCGVKATVLYYQENFWKEAFDLLRRVDQSIAAGHGMASSKAALRYQTSKERMQMYMKMRKSDRVKEQLAAMEANVNQANDESLKNDLLYHKAIYYYTFGQTSQGNAVFKEMAAKLTAEGDYDKVDKVYQTLLASGRQSNNAGMLNQAYSSYMVWKDSVTAIKTAAERDSLKQVIANNEQVIADKDDSLSARQLTISGLIVLAVVLAVVLVLGAMVLMRYMVTTRKQKKTIELANESNALKAKFISNISSQLEPTLNKLDDSKPEVKALLRFSEHIQTLSDVENKSADTDDFQNTQVQPLCESLIEEIQPKVKDNVSLTMTVPKMEVKLHKEYITYVLRHLLKNAAVYTPAEGKITLEFKKRSPHTYQFLITNTGSVIPQEKREDVFKPFLEIKDLTEGDGLGLPICKQMALKMNADLDIDPAFTKGTRFVLNLHV</sequence>
<evidence type="ECO:0000259" key="7">
    <source>
        <dbReference type="PROSITE" id="PS50109"/>
    </source>
</evidence>
<dbReference type="GO" id="GO:0004673">
    <property type="term" value="F:protein histidine kinase activity"/>
    <property type="evidence" value="ECO:0007669"/>
    <property type="project" value="UniProtKB-EC"/>
</dbReference>
<dbReference type="InterPro" id="IPR003594">
    <property type="entry name" value="HATPase_dom"/>
</dbReference>
<evidence type="ECO:0000256" key="5">
    <source>
        <dbReference type="ARBA" id="ARBA00023012"/>
    </source>
</evidence>
<dbReference type="InterPro" id="IPR005467">
    <property type="entry name" value="His_kinase_dom"/>
</dbReference>
<evidence type="ECO:0000256" key="1">
    <source>
        <dbReference type="ARBA" id="ARBA00000085"/>
    </source>
</evidence>
<dbReference type="InterPro" id="IPR036890">
    <property type="entry name" value="HATPase_C_sf"/>
</dbReference>
<proteinExistence type="predicted"/>
<dbReference type="RefSeq" id="WP_255399790.1">
    <property type="nucleotide sequence ID" value="NZ_FNCQ01000005.1"/>
</dbReference>
<name>A0A1G7V8V3_9BACT</name>
<evidence type="ECO:0000256" key="2">
    <source>
        <dbReference type="ARBA" id="ARBA00012438"/>
    </source>
</evidence>
<dbReference type="InterPro" id="IPR050736">
    <property type="entry name" value="Sensor_HK_Regulatory"/>
</dbReference>
<evidence type="ECO:0000313" key="9">
    <source>
        <dbReference type="Proteomes" id="UP000198779"/>
    </source>
</evidence>
<dbReference type="Gene3D" id="3.30.565.10">
    <property type="entry name" value="Histidine kinase-like ATPase, C-terminal domain"/>
    <property type="match status" value="1"/>
</dbReference>
<reference evidence="9" key="1">
    <citation type="submission" date="2016-10" db="EMBL/GenBank/DDBJ databases">
        <authorList>
            <person name="Varghese N."/>
            <person name="Submissions S."/>
        </authorList>
    </citation>
    <scope>NUCLEOTIDE SEQUENCE [LARGE SCALE GENOMIC DNA]</scope>
    <source>
        <strain evidence="9">BP1-148</strain>
    </source>
</reference>
<organism evidence="8 9">
    <name type="scientific">Prevotella communis</name>
    <dbReference type="NCBI Taxonomy" id="2913614"/>
    <lineage>
        <taxon>Bacteria</taxon>
        <taxon>Pseudomonadati</taxon>
        <taxon>Bacteroidota</taxon>
        <taxon>Bacteroidia</taxon>
        <taxon>Bacteroidales</taxon>
        <taxon>Prevotellaceae</taxon>
        <taxon>Prevotella</taxon>
    </lineage>
</organism>
<keyword evidence="6" id="KW-1133">Transmembrane helix</keyword>
<evidence type="ECO:0000256" key="3">
    <source>
        <dbReference type="ARBA" id="ARBA00022679"/>
    </source>
</evidence>
<keyword evidence="3" id="KW-0808">Transferase</keyword>
<dbReference type="SMART" id="SM00387">
    <property type="entry name" value="HATPase_c"/>
    <property type="match status" value="1"/>
</dbReference>
<dbReference type="PANTHER" id="PTHR43711">
    <property type="entry name" value="TWO-COMPONENT HISTIDINE KINASE"/>
    <property type="match status" value="1"/>
</dbReference>
<dbReference type="GO" id="GO:0000160">
    <property type="term" value="P:phosphorelay signal transduction system"/>
    <property type="evidence" value="ECO:0007669"/>
    <property type="project" value="UniProtKB-KW"/>
</dbReference>
<dbReference type="PROSITE" id="PS50109">
    <property type="entry name" value="HIS_KIN"/>
    <property type="match status" value="1"/>
</dbReference>
<gene>
    <name evidence="8" type="ORF">SAMN04487901_105147</name>
</gene>
<evidence type="ECO:0000256" key="4">
    <source>
        <dbReference type="ARBA" id="ARBA00022777"/>
    </source>
</evidence>
<keyword evidence="6" id="KW-0472">Membrane</keyword>